<feature type="region of interest" description="Disordered" evidence="2">
    <location>
        <begin position="334"/>
        <end position="400"/>
    </location>
</feature>
<reference evidence="3" key="1">
    <citation type="submission" date="2021-02" db="EMBL/GenBank/DDBJ databases">
        <authorList>
            <person name="Nowell W R."/>
        </authorList>
    </citation>
    <scope>NUCLEOTIDE SEQUENCE</scope>
    <source>
        <strain evidence="3">Ploen Becks lab</strain>
    </source>
</reference>
<evidence type="ECO:0000313" key="3">
    <source>
        <dbReference type="EMBL" id="CAF0704118.1"/>
    </source>
</evidence>
<proteinExistence type="predicted"/>
<keyword evidence="4" id="KW-1185">Reference proteome</keyword>
<sequence>MKTSPQQSFNLSSKSSSDRVFDTTSFILNSNSSSNLSMRKNQPTFDNLSDILMNKAGPYNYIGYLGSAILTKGKTGLGCLQQPLRDLYCIFRKNGSRLMQERRLVVSIDGLTMLYSDQGIEKFVHNDLNSVYDVQLLYLVSDGKKDKQKFAFLPFNESETNLKYLNLYQSIDKQFLPYIENITHPPIIALIMRRSSGIQALECHVIITRNSSDAIRIVNDIKKVCSRYKHELSQHTQVFDYRLDNQELNSIEKKSKNFSQLPPKSPKVKNEEVIIYDAFKENNDSNIQSSSKSSFFDRIKKCNRDKSTDAKTKKSLNSSSEIIFDKKEIDKSKKSTSSLGNFNDSDKNSSKKSLKQSSFNSLNQAEKKSKKQSLGKRIINSARSSLKSNSSKNKDLKSNSAVSLNSGVADVDFRKSKTTMLSDNLLIDKSSAMSHVIVQPSPTLSRPTNICLENRINFIPPSPNLTSTRRENLTKSRSKIAPSPNQLLIPELRSSSKTHLENTINFTKLEEAKYQKKVLNLPVSDPKLLSNHLVWNKQIGTAESLDKELLTSKIKILSPIAKVRSQGGLNFDDLNTNLNTKNENRINYHEENRFRSKSQSNGMVFRPKVPTSIIPEINYTSLKEHQINSHSHFHDSAYGSCHESSKLSEPLPEPKGEVTNLKSQNLVLNRLKQQYEQELEKKSKLSVTSHKIVGGVKVFPTLPQEFRLNAEMRQKRLAEIESNLNKTHNEYQFRQKSQFNEINSSFKEFKEDEDDQEIIDLTMNREEINESKLNTSFKEIPIQIMTNKIENCETHEDTNTKSFVQSFKYDKYVKDSEDVETKLDNFNHIQQANFIYYYDNEQFAGY</sequence>
<dbReference type="EMBL" id="CAJNOC010000005">
    <property type="protein sequence ID" value="CAF0704118.1"/>
    <property type="molecule type" value="Genomic_DNA"/>
</dbReference>
<dbReference type="AlphaFoldDB" id="A0A813M333"/>
<protein>
    <recommendedName>
        <fullName evidence="5">PID domain-containing protein</fullName>
    </recommendedName>
</protein>
<organism evidence="3 4">
    <name type="scientific">Brachionus calyciflorus</name>
    <dbReference type="NCBI Taxonomy" id="104777"/>
    <lineage>
        <taxon>Eukaryota</taxon>
        <taxon>Metazoa</taxon>
        <taxon>Spiralia</taxon>
        <taxon>Gnathifera</taxon>
        <taxon>Rotifera</taxon>
        <taxon>Eurotatoria</taxon>
        <taxon>Monogononta</taxon>
        <taxon>Pseudotrocha</taxon>
        <taxon>Ploima</taxon>
        <taxon>Brachionidae</taxon>
        <taxon>Brachionus</taxon>
    </lineage>
</organism>
<feature type="compositionally biased region" description="Low complexity" evidence="2">
    <location>
        <begin position="355"/>
        <end position="364"/>
    </location>
</feature>
<evidence type="ECO:0008006" key="5">
    <source>
        <dbReference type="Google" id="ProtNLM"/>
    </source>
</evidence>
<keyword evidence="1" id="KW-0175">Coiled coil</keyword>
<feature type="compositionally biased region" description="Low complexity" evidence="2">
    <location>
        <begin position="380"/>
        <end position="391"/>
    </location>
</feature>
<dbReference type="OrthoDB" id="10007483at2759"/>
<dbReference type="PANTHER" id="PTHR21219">
    <property type="entry name" value="FI19613P1"/>
    <property type="match status" value="1"/>
</dbReference>
<evidence type="ECO:0000256" key="1">
    <source>
        <dbReference type="SAM" id="Coils"/>
    </source>
</evidence>
<dbReference type="Proteomes" id="UP000663879">
    <property type="component" value="Unassembled WGS sequence"/>
</dbReference>
<feature type="region of interest" description="Disordered" evidence="2">
    <location>
        <begin position="635"/>
        <end position="658"/>
    </location>
</feature>
<accession>A0A813M333</accession>
<evidence type="ECO:0000256" key="2">
    <source>
        <dbReference type="SAM" id="MobiDB-lite"/>
    </source>
</evidence>
<feature type="coiled-coil region" evidence="1">
    <location>
        <begin position="658"/>
        <end position="730"/>
    </location>
</feature>
<dbReference type="PANTHER" id="PTHR21219:SF3">
    <property type="entry name" value="FI19613P1"/>
    <property type="match status" value="1"/>
</dbReference>
<comment type="caution">
    <text evidence="3">The sequence shown here is derived from an EMBL/GenBank/DDBJ whole genome shotgun (WGS) entry which is preliminary data.</text>
</comment>
<name>A0A813M333_9BILA</name>
<gene>
    <name evidence="3" type="ORF">OXX778_LOCUS111</name>
</gene>
<evidence type="ECO:0000313" key="4">
    <source>
        <dbReference type="Proteomes" id="UP000663879"/>
    </source>
</evidence>